<feature type="transmembrane region" description="Helical" evidence="1">
    <location>
        <begin position="75"/>
        <end position="100"/>
    </location>
</feature>
<comment type="caution">
    <text evidence="2">The sequence shown here is derived from an EMBL/GenBank/DDBJ whole genome shotgun (WGS) entry which is preliminary data.</text>
</comment>
<feature type="transmembrane region" description="Helical" evidence="1">
    <location>
        <begin position="172"/>
        <end position="195"/>
    </location>
</feature>
<keyword evidence="3" id="KW-1185">Reference proteome</keyword>
<proteinExistence type="predicted"/>
<reference evidence="2 3" key="1">
    <citation type="submission" date="2021-01" db="EMBL/GenBank/DDBJ databases">
        <title>Tumebacillus sp. strain ITR2 16S ribosomal RNA gene Genome sequencing and assembly.</title>
        <authorList>
            <person name="Kang M."/>
        </authorList>
    </citation>
    <scope>NUCLEOTIDE SEQUENCE [LARGE SCALE GENOMIC DNA]</scope>
    <source>
        <strain evidence="2 3">ITR2</strain>
    </source>
</reference>
<accession>A0ABS1J8A8</accession>
<keyword evidence="1" id="KW-0472">Membrane</keyword>
<feature type="transmembrane region" description="Helical" evidence="1">
    <location>
        <begin position="216"/>
        <end position="242"/>
    </location>
</feature>
<evidence type="ECO:0000256" key="1">
    <source>
        <dbReference type="SAM" id="Phobius"/>
    </source>
</evidence>
<gene>
    <name evidence="2" type="ORF">JJB07_07585</name>
</gene>
<organism evidence="2 3">
    <name type="scientific">Tumebacillus amylolyticus</name>
    <dbReference type="NCBI Taxonomy" id="2801339"/>
    <lineage>
        <taxon>Bacteria</taxon>
        <taxon>Bacillati</taxon>
        <taxon>Bacillota</taxon>
        <taxon>Bacilli</taxon>
        <taxon>Bacillales</taxon>
        <taxon>Alicyclobacillaceae</taxon>
        <taxon>Tumebacillus</taxon>
    </lineage>
</organism>
<evidence type="ECO:0000313" key="2">
    <source>
        <dbReference type="EMBL" id="MBL0386507.1"/>
    </source>
</evidence>
<keyword evidence="1" id="KW-1133">Transmembrane helix</keyword>
<protein>
    <recommendedName>
        <fullName evidence="4">Yip1 domain-containing protein</fullName>
    </recommendedName>
</protein>
<dbReference type="EMBL" id="JAEQNB010000002">
    <property type="protein sequence ID" value="MBL0386507.1"/>
    <property type="molecule type" value="Genomic_DNA"/>
</dbReference>
<evidence type="ECO:0000313" key="3">
    <source>
        <dbReference type="Proteomes" id="UP000602284"/>
    </source>
</evidence>
<keyword evidence="1" id="KW-0812">Transmembrane</keyword>
<name>A0ABS1J8A8_9BACL</name>
<sequence length="252" mass="28330">MADFFKIIFKPNATLDKLLTERSMRKSWQATWLIVGVSAVFYLLLFLLGGSKAFAPYEFMNEQLGLFDSTKSITLAISLVVWFLTVVWLLIDSVLSRFWFAWYVRMGLRMVGGETYATLTPSEKSEKSRLVQLIQPYTYSICLLVGFLGTLLSLLVLPEKQPFTEGVDPTQVIVQMLGSSVTSILSLGAIAYSIVQRVFAIRKIYGVSGAKAFWGPFIPYAISFVLIFLVVVVFFILLLLFATNNFEGVTTF</sequence>
<dbReference type="Proteomes" id="UP000602284">
    <property type="component" value="Unassembled WGS sequence"/>
</dbReference>
<dbReference type="RefSeq" id="WP_201633133.1">
    <property type="nucleotide sequence ID" value="NZ_JAEQNB010000002.1"/>
</dbReference>
<feature type="transmembrane region" description="Helical" evidence="1">
    <location>
        <begin position="137"/>
        <end position="157"/>
    </location>
</feature>
<feature type="transmembrane region" description="Helical" evidence="1">
    <location>
        <begin position="32"/>
        <end position="55"/>
    </location>
</feature>
<evidence type="ECO:0008006" key="4">
    <source>
        <dbReference type="Google" id="ProtNLM"/>
    </source>
</evidence>